<dbReference type="PANTHER" id="PTHR42951:SF17">
    <property type="entry name" value="METALLO-BETA-LACTAMASE DOMAIN-CONTAINING PROTEIN"/>
    <property type="match status" value="1"/>
</dbReference>
<gene>
    <name evidence="2" type="ORF">CU100_03415</name>
</gene>
<dbReference type="CDD" id="cd07721">
    <property type="entry name" value="yflN-like_MBL-fold"/>
    <property type="match status" value="1"/>
</dbReference>
<dbReference type="Proteomes" id="UP000241158">
    <property type="component" value="Unassembled WGS sequence"/>
</dbReference>
<sequence length="271" mass="29452">MPDSAVAETFKDEAGAIEVRNDLTYLTTGIVNVAFIGFPKNDWVLVDAGLSTYAGTIIEAADQRFGSLATPRCIILTHGHFDHIGSLEALLERWDVPVYAHPAEFPYLDGSQSYPPPDPSAGGGAMTLLSPLFPRGPIDISRWLRELPGDGTVPGLEGWRWLHTPGHTQGHISLWREADRTLVAGDAFITTRQESAYHALAQTPELHGPPRYFTPDWNAAEASVRKLADLEPELVVTGHGKAMAGPELQAGLHRLADNFGSIAVPHSRTRP</sequence>
<evidence type="ECO:0000259" key="1">
    <source>
        <dbReference type="SMART" id="SM00849"/>
    </source>
</evidence>
<dbReference type="InterPro" id="IPR050855">
    <property type="entry name" value="NDM-1-like"/>
</dbReference>
<reference evidence="3" key="1">
    <citation type="submission" date="2017-11" db="EMBL/GenBank/DDBJ databases">
        <authorList>
            <person name="Kuznetsova I."/>
            <person name="Sazanova A."/>
            <person name="Chirak E."/>
            <person name="Safronova V."/>
            <person name="Willems A."/>
        </authorList>
    </citation>
    <scope>NUCLEOTIDE SEQUENCE [LARGE SCALE GENOMIC DNA]</scope>
    <source>
        <strain evidence="3">PEPV15</strain>
    </source>
</reference>
<keyword evidence="3" id="KW-1185">Reference proteome</keyword>
<dbReference type="OrthoDB" id="2971563at2"/>
<comment type="caution">
    <text evidence="2">The sequence shown here is derived from an EMBL/GenBank/DDBJ whole genome shotgun (WGS) entry which is preliminary data.</text>
</comment>
<keyword evidence="2" id="KW-0378">Hydrolase</keyword>
<evidence type="ECO:0000313" key="3">
    <source>
        <dbReference type="Proteomes" id="UP000241158"/>
    </source>
</evidence>
<dbReference type="AlphaFoldDB" id="A0A2P7B040"/>
<name>A0A2P7B040_9HYPH</name>
<evidence type="ECO:0000313" key="2">
    <source>
        <dbReference type="EMBL" id="PSH59821.1"/>
    </source>
</evidence>
<dbReference type="GO" id="GO:0016787">
    <property type="term" value="F:hydrolase activity"/>
    <property type="evidence" value="ECO:0007669"/>
    <property type="project" value="UniProtKB-KW"/>
</dbReference>
<dbReference type="Pfam" id="PF00753">
    <property type="entry name" value="Lactamase_B"/>
    <property type="match status" value="1"/>
</dbReference>
<dbReference type="InterPro" id="IPR001279">
    <property type="entry name" value="Metallo-B-lactamas"/>
</dbReference>
<accession>A0A2P7B040</accession>
<organism evidence="2 3">
    <name type="scientific">Phyllobacterium endophyticum</name>
    <dbReference type="NCBI Taxonomy" id="1149773"/>
    <lineage>
        <taxon>Bacteria</taxon>
        <taxon>Pseudomonadati</taxon>
        <taxon>Pseudomonadota</taxon>
        <taxon>Alphaproteobacteria</taxon>
        <taxon>Hyphomicrobiales</taxon>
        <taxon>Phyllobacteriaceae</taxon>
        <taxon>Phyllobacterium</taxon>
    </lineage>
</organism>
<dbReference type="Gene3D" id="3.60.15.10">
    <property type="entry name" value="Ribonuclease Z/Hydroxyacylglutathione hydrolase-like"/>
    <property type="match status" value="1"/>
</dbReference>
<dbReference type="PANTHER" id="PTHR42951">
    <property type="entry name" value="METALLO-BETA-LACTAMASE DOMAIN-CONTAINING"/>
    <property type="match status" value="1"/>
</dbReference>
<proteinExistence type="predicted"/>
<dbReference type="SUPFAM" id="SSF56281">
    <property type="entry name" value="Metallo-hydrolase/oxidoreductase"/>
    <property type="match status" value="1"/>
</dbReference>
<dbReference type="InterPro" id="IPR036866">
    <property type="entry name" value="RibonucZ/Hydroxyglut_hydro"/>
</dbReference>
<protein>
    <submittedName>
        <fullName evidence="2">MBL fold metallo-hydrolase</fullName>
    </submittedName>
</protein>
<dbReference type="EMBL" id="PGGN01000001">
    <property type="protein sequence ID" value="PSH59821.1"/>
    <property type="molecule type" value="Genomic_DNA"/>
</dbReference>
<feature type="domain" description="Metallo-beta-lactamase" evidence="1">
    <location>
        <begin position="30"/>
        <end position="239"/>
    </location>
</feature>
<dbReference type="SMART" id="SM00849">
    <property type="entry name" value="Lactamase_B"/>
    <property type="match status" value="1"/>
</dbReference>